<dbReference type="InterPro" id="IPR011256">
    <property type="entry name" value="Reg_factor_effector_dom_sf"/>
</dbReference>
<dbReference type="InterPro" id="IPR050908">
    <property type="entry name" value="SmbC-like"/>
</dbReference>
<dbReference type="Proteomes" id="UP000297641">
    <property type="component" value="Unassembled WGS sequence"/>
</dbReference>
<dbReference type="PROSITE" id="PS00041">
    <property type="entry name" value="HTH_ARAC_FAMILY_1"/>
    <property type="match status" value="1"/>
</dbReference>
<dbReference type="GO" id="GO:0043565">
    <property type="term" value="F:sequence-specific DNA binding"/>
    <property type="evidence" value="ECO:0007669"/>
    <property type="project" value="InterPro"/>
</dbReference>
<name>A0A7I0HSH1_9LEPT</name>
<evidence type="ECO:0000313" key="7">
    <source>
        <dbReference type="Proteomes" id="UP000297617"/>
    </source>
</evidence>
<dbReference type="InterPro" id="IPR020449">
    <property type="entry name" value="Tscrpt_reg_AraC-type_HTH"/>
</dbReference>
<dbReference type="Gene3D" id="1.10.10.60">
    <property type="entry name" value="Homeodomain-like"/>
    <property type="match status" value="2"/>
</dbReference>
<dbReference type="SUPFAM" id="SSF55136">
    <property type="entry name" value="Probable bacterial effector-binding domain"/>
    <property type="match status" value="1"/>
</dbReference>
<keyword evidence="2" id="KW-0238">DNA-binding</keyword>
<dbReference type="InterPro" id="IPR029442">
    <property type="entry name" value="GyrI-like"/>
</dbReference>
<dbReference type="InterPro" id="IPR010499">
    <property type="entry name" value="AraC_E-bd"/>
</dbReference>
<keyword evidence="3" id="KW-0804">Transcription</keyword>
<dbReference type="EMBL" id="RQFT01000008">
    <property type="protein sequence ID" value="TGL06542.1"/>
    <property type="molecule type" value="Genomic_DNA"/>
</dbReference>
<feature type="domain" description="HTH araC/xylS-type" evidence="4">
    <location>
        <begin position="11"/>
        <end position="109"/>
    </location>
</feature>
<comment type="caution">
    <text evidence="6">The sequence shown here is derived from an EMBL/GenBank/DDBJ whole genome shotgun (WGS) entry which is preliminary data.</text>
</comment>
<dbReference type="PANTHER" id="PTHR40055:SF1">
    <property type="entry name" value="TRANSCRIPTIONAL REGULATOR YGIV-RELATED"/>
    <property type="match status" value="1"/>
</dbReference>
<evidence type="ECO:0000313" key="8">
    <source>
        <dbReference type="Proteomes" id="UP000297641"/>
    </source>
</evidence>
<dbReference type="SUPFAM" id="SSF46689">
    <property type="entry name" value="Homeodomain-like"/>
    <property type="match status" value="2"/>
</dbReference>
<evidence type="ECO:0000259" key="4">
    <source>
        <dbReference type="PROSITE" id="PS01124"/>
    </source>
</evidence>
<evidence type="ECO:0000313" key="5">
    <source>
        <dbReference type="EMBL" id="TGK52600.1"/>
    </source>
</evidence>
<reference evidence="6 8" key="2">
    <citation type="journal article" date="2019" name="PLoS Negl. Trop. Dis.">
        <title>Revisiting the worldwide diversity of Leptospira species in the environment.</title>
        <authorList>
            <person name="Vincent A.T."/>
            <person name="Schiettekatte O."/>
            <person name="Bourhy P."/>
            <person name="Veyrier F.J."/>
            <person name="Picardeau M."/>
        </authorList>
    </citation>
    <scope>NUCLEOTIDE SEQUENCE [LARGE SCALE GENOMIC DNA]</scope>
    <source>
        <strain evidence="6 8">201800273</strain>
        <strain evidence="5">201800295</strain>
    </source>
</reference>
<dbReference type="PRINTS" id="PR00032">
    <property type="entry name" value="HTHARAC"/>
</dbReference>
<dbReference type="SMART" id="SM00342">
    <property type="entry name" value="HTH_ARAC"/>
    <property type="match status" value="1"/>
</dbReference>
<dbReference type="Gene3D" id="3.20.80.10">
    <property type="entry name" value="Regulatory factor, effector binding domain"/>
    <property type="match status" value="1"/>
</dbReference>
<dbReference type="AlphaFoldDB" id="A0A7I0HSH1"/>
<keyword evidence="7" id="KW-1185">Reference proteome</keyword>
<dbReference type="PANTHER" id="PTHR40055">
    <property type="entry name" value="TRANSCRIPTIONAL REGULATOR YGIV-RELATED"/>
    <property type="match status" value="1"/>
</dbReference>
<dbReference type="InterPro" id="IPR018062">
    <property type="entry name" value="HTH_AraC-typ_CS"/>
</dbReference>
<dbReference type="GO" id="GO:0003700">
    <property type="term" value="F:DNA-binding transcription factor activity"/>
    <property type="evidence" value="ECO:0007669"/>
    <property type="project" value="InterPro"/>
</dbReference>
<dbReference type="SMART" id="SM00871">
    <property type="entry name" value="AraC_E_bind"/>
    <property type="match status" value="1"/>
</dbReference>
<gene>
    <name evidence="5" type="ORF">EHQ10_02300</name>
    <name evidence="6" type="ORF">EHQ43_09030</name>
</gene>
<dbReference type="PROSITE" id="PS01124">
    <property type="entry name" value="HTH_ARAC_FAMILY_2"/>
    <property type="match status" value="1"/>
</dbReference>
<evidence type="ECO:0000256" key="2">
    <source>
        <dbReference type="ARBA" id="ARBA00023125"/>
    </source>
</evidence>
<dbReference type="OrthoDB" id="5337216at2"/>
<evidence type="ECO:0000256" key="3">
    <source>
        <dbReference type="ARBA" id="ARBA00023163"/>
    </source>
</evidence>
<dbReference type="Pfam" id="PF12833">
    <property type="entry name" value="HTH_18"/>
    <property type="match status" value="1"/>
</dbReference>
<reference evidence="5" key="1">
    <citation type="submission" date="2018-10" db="EMBL/GenBank/DDBJ databases">
        <authorList>
            <person name="Vincent A.T."/>
            <person name="Schiettekatte O."/>
            <person name="Bourhy P."/>
            <person name="Veyrier F.J."/>
            <person name="Picardeau M."/>
        </authorList>
    </citation>
    <scope>NUCLEOTIDE SEQUENCE</scope>
    <source>
        <strain evidence="5">201800295</strain>
    </source>
</reference>
<dbReference type="InterPro" id="IPR018060">
    <property type="entry name" value="HTH_AraC"/>
</dbReference>
<dbReference type="RefSeq" id="WP_135740664.1">
    <property type="nucleotide sequence ID" value="NZ_RQFD01000003.1"/>
</dbReference>
<evidence type="ECO:0000313" key="6">
    <source>
        <dbReference type="EMBL" id="TGL06542.1"/>
    </source>
</evidence>
<dbReference type="InterPro" id="IPR009057">
    <property type="entry name" value="Homeodomain-like_sf"/>
</dbReference>
<organism evidence="6 8">
    <name type="scientific">Leptospira bouyouniensis</name>
    <dbReference type="NCBI Taxonomy" id="2484911"/>
    <lineage>
        <taxon>Bacteria</taxon>
        <taxon>Pseudomonadati</taxon>
        <taxon>Spirochaetota</taxon>
        <taxon>Spirochaetia</taxon>
        <taxon>Leptospirales</taxon>
        <taxon>Leptospiraceae</taxon>
        <taxon>Leptospira</taxon>
    </lineage>
</organism>
<dbReference type="Pfam" id="PF06445">
    <property type="entry name" value="GyrI-like"/>
    <property type="match status" value="1"/>
</dbReference>
<accession>A0A7I0HSH1</accession>
<evidence type="ECO:0000256" key="1">
    <source>
        <dbReference type="ARBA" id="ARBA00023015"/>
    </source>
</evidence>
<proteinExistence type="predicted"/>
<dbReference type="EMBL" id="RQFD01000003">
    <property type="protein sequence ID" value="TGK52600.1"/>
    <property type="molecule type" value="Genomic_DNA"/>
</dbReference>
<keyword evidence="1" id="KW-0805">Transcription regulation</keyword>
<protein>
    <submittedName>
        <fullName evidence="6">AraC family transcriptional regulator</fullName>
    </submittedName>
</protein>
<sequence>MVFVKPKPNLYPVWKQIEEQLDKEFGLNQIAFLTGYSDWHFHRFFKTIQKENIKSYIKRLRLEKAAYELKITNFPILEIGMEAGFASHEAFTKAFKRVIGCTPSEFRKKHQKKISNVNLSKLDLPIGLTKFSFQKKKISSFSILYIRHIGGYDLLPGPLPNSKEMIQLTSLLKKWNELNNDHKWIGISQDDPEVTPNQKIRFDLGFTIGESHPDLPNEFGKQTILGGTYLQVRYTGVYENLPNIYNWILNHYCIASKLKLKNKPPWECYLNPFEKDPKKRITDIYIPLET</sequence>
<dbReference type="Proteomes" id="UP000297617">
    <property type="component" value="Unassembled WGS sequence"/>
</dbReference>